<evidence type="ECO:0000313" key="16">
    <source>
        <dbReference type="Proteomes" id="UP000449547"/>
    </source>
</evidence>
<dbReference type="PROSITE" id="PS00432">
    <property type="entry name" value="ACTINS_2"/>
    <property type="match status" value="1"/>
</dbReference>
<comment type="subunit">
    <text evidence="10">Component of the NuA4 histone acetyltransferase complex, of the INO80 chromatin remodeling complex, and of the SWR1 chromatin remodeling complex.</text>
</comment>
<evidence type="ECO:0000256" key="11">
    <source>
        <dbReference type="ARBA" id="ARBA00041020"/>
    </source>
</evidence>
<evidence type="ECO:0000256" key="9">
    <source>
        <dbReference type="ARBA" id="ARBA00038320"/>
    </source>
</evidence>
<name>A0A642UKQ6_DIURU</name>
<evidence type="ECO:0000256" key="7">
    <source>
        <dbReference type="ARBA" id="ARBA00023204"/>
    </source>
</evidence>
<evidence type="ECO:0000256" key="14">
    <source>
        <dbReference type="ARBA" id="ARBA00077253"/>
    </source>
</evidence>
<evidence type="ECO:0000256" key="13">
    <source>
        <dbReference type="ARBA" id="ARBA00053941"/>
    </source>
</evidence>
<dbReference type="GO" id="GO:0006325">
    <property type="term" value="P:chromatin organization"/>
    <property type="evidence" value="ECO:0007669"/>
    <property type="project" value="UniProtKB-KW"/>
</dbReference>
<reference evidence="15 16" key="1">
    <citation type="submission" date="2019-07" db="EMBL/GenBank/DDBJ databases">
        <title>Genome assembly of two rare yeast pathogens: Diutina rugosa and Trichomonascus ciferrii.</title>
        <authorList>
            <person name="Mixao V."/>
            <person name="Saus E."/>
            <person name="Hansen A."/>
            <person name="Lass-Flor C."/>
            <person name="Gabaldon T."/>
        </authorList>
    </citation>
    <scope>NUCLEOTIDE SEQUENCE [LARGE SCALE GENOMIC DNA]</scope>
    <source>
        <strain evidence="15 16">CBS 613</strain>
    </source>
</reference>
<dbReference type="Gene3D" id="3.30.420.40">
    <property type="match status" value="4"/>
</dbReference>
<comment type="similarity">
    <text evidence="9">Belongs to the actin family. ARP4 subfamily.</text>
</comment>
<dbReference type="RefSeq" id="XP_034011561.1">
    <property type="nucleotide sequence ID" value="XM_034156056.1"/>
</dbReference>
<dbReference type="InterPro" id="IPR004000">
    <property type="entry name" value="Actin"/>
</dbReference>
<comment type="caution">
    <text evidence="15">The sequence shown here is derived from an EMBL/GenBank/DDBJ whole genome shotgun (WGS) entry which is preliminary data.</text>
</comment>
<evidence type="ECO:0000256" key="6">
    <source>
        <dbReference type="ARBA" id="ARBA00023163"/>
    </source>
</evidence>
<dbReference type="Gene3D" id="3.90.640.10">
    <property type="entry name" value="Actin, Chain A, domain 4"/>
    <property type="match status" value="1"/>
</dbReference>
<sequence length="454" mass="51238">MTVYGGDEINALVLDPGSWYTRFGYAGDDFPKVITPSYYAEKEDGTRLFGDEQLNVPRENCEIKSIITDSIVTDWDAAFAQFSHYFDTTLQIEQPDQPILITEPVWASTEYRQKMIEQFYEQYNFPGLYLAKTPTCVSFQQGRPNCLVVDIGHDSVSVTPVVDGISLLKHSVRTHYAGQFLNDEIADYMAAKPVDAVPSFEVASKEVTKWPEGPTFTKRKVPKFSASFEAYHRAKIWHEFKETALEVPDKSLAQDKDDEEYTGEAAERLFEMPTGQQVPVGYERFQIAESVFDPHIYKFQDTEKYNYPDENGDLNIKGVYDDHRATKRQRTAEKLSDAAAESDGNTTRGLAKLISHTLNSVDIDLRASAAHNIIVTGGTSLVPHLTERLYKELSTANPGLKMRLHAVGNSSERVNQAWIGGSVLASLGTFHQLWVSKQEYEEVGADRILTQRFR</sequence>
<evidence type="ECO:0000256" key="1">
    <source>
        <dbReference type="ARBA" id="ARBA00004123"/>
    </source>
</evidence>
<dbReference type="GO" id="GO:0006281">
    <property type="term" value="P:DNA repair"/>
    <property type="evidence" value="ECO:0007669"/>
    <property type="project" value="UniProtKB-KW"/>
</dbReference>
<evidence type="ECO:0000256" key="4">
    <source>
        <dbReference type="ARBA" id="ARBA00023015"/>
    </source>
</evidence>
<accession>A0A642UKQ6</accession>
<proteinExistence type="inferred from homology"/>
<dbReference type="VEuPathDB" id="FungiDB:DIURU_003308"/>
<dbReference type="GO" id="GO:0005634">
    <property type="term" value="C:nucleus"/>
    <property type="evidence" value="ECO:0007669"/>
    <property type="project" value="UniProtKB-SubCell"/>
</dbReference>
<dbReference type="OrthoDB" id="5132116at2759"/>
<keyword evidence="6" id="KW-0804">Transcription</keyword>
<keyword evidence="8" id="KW-0539">Nucleus</keyword>
<evidence type="ECO:0000313" key="15">
    <source>
        <dbReference type="EMBL" id="KAA8900938.1"/>
    </source>
</evidence>
<keyword evidence="5" id="KW-0010">Activator</keyword>
<dbReference type="InterPro" id="IPR004001">
    <property type="entry name" value="Actin_CS"/>
</dbReference>
<keyword evidence="2" id="KW-0227">DNA damage</keyword>
<dbReference type="AlphaFoldDB" id="A0A642UKQ6"/>
<evidence type="ECO:0000256" key="5">
    <source>
        <dbReference type="ARBA" id="ARBA00023159"/>
    </source>
</evidence>
<dbReference type="GeneID" id="54781959"/>
<dbReference type="SUPFAM" id="SSF53067">
    <property type="entry name" value="Actin-like ATPase domain"/>
    <property type="match status" value="2"/>
</dbReference>
<gene>
    <name evidence="15" type="ORF">DIURU_003308</name>
</gene>
<evidence type="ECO:0000256" key="3">
    <source>
        <dbReference type="ARBA" id="ARBA00022853"/>
    </source>
</evidence>
<keyword evidence="3" id="KW-0156">Chromatin regulator</keyword>
<comment type="subcellular location">
    <subcellularLocation>
        <location evidence="1">Nucleus</location>
    </subcellularLocation>
</comment>
<dbReference type="CDD" id="cd13395">
    <property type="entry name" value="ASKHA_NBD_Arp4_ACTL6-like"/>
    <property type="match status" value="1"/>
</dbReference>
<dbReference type="Proteomes" id="UP000449547">
    <property type="component" value="Unassembled WGS sequence"/>
</dbReference>
<organism evidence="15 16">
    <name type="scientific">Diutina rugosa</name>
    <name type="common">Yeast</name>
    <name type="synonym">Candida rugosa</name>
    <dbReference type="NCBI Taxonomy" id="5481"/>
    <lineage>
        <taxon>Eukaryota</taxon>
        <taxon>Fungi</taxon>
        <taxon>Dikarya</taxon>
        <taxon>Ascomycota</taxon>
        <taxon>Saccharomycotina</taxon>
        <taxon>Pichiomycetes</taxon>
        <taxon>Debaryomycetaceae</taxon>
        <taxon>Diutina</taxon>
    </lineage>
</organism>
<dbReference type="SMART" id="SM00268">
    <property type="entry name" value="ACTIN"/>
    <property type="match status" value="1"/>
</dbReference>
<comment type="function">
    <text evidence="13">Chromatin interaction component of the NuA4 histone acetyltransferase complex which is involved in transcriptional activation of selected genes principally by acetylation of nucleosomal histone H4 and H2A. The NuA4 complex is also involved in DNA repair. Is required for NuA4 complex integrity. Component of the SWR1 complex which mediates the ATP-dependent exchange of histone H2A for the H2A variant HZT1 leading to transcriptional regulation of selected genes by chromatin remodeling. Component of the INO80 complex which remodels chromatin by shifting nucleosomes and is involved in DNA repair.</text>
</comment>
<evidence type="ECO:0000256" key="8">
    <source>
        <dbReference type="ARBA" id="ARBA00023242"/>
    </source>
</evidence>
<keyword evidence="16" id="KW-1185">Reference proteome</keyword>
<dbReference type="Pfam" id="PF00022">
    <property type="entry name" value="Actin"/>
    <property type="match status" value="1"/>
</dbReference>
<evidence type="ECO:0000256" key="2">
    <source>
        <dbReference type="ARBA" id="ARBA00022763"/>
    </source>
</evidence>
<dbReference type="FunFam" id="3.30.420.40:FF:000203">
    <property type="entry name" value="Actin-related protein 4"/>
    <property type="match status" value="1"/>
</dbReference>
<evidence type="ECO:0000256" key="12">
    <source>
        <dbReference type="ARBA" id="ARBA00042445"/>
    </source>
</evidence>
<dbReference type="InterPro" id="IPR043129">
    <property type="entry name" value="ATPase_NBD"/>
</dbReference>
<dbReference type="FunFam" id="3.30.420.40:FF:000058">
    <property type="entry name" value="Putative actin-related protein 5"/>
    <property type="match status" value="1"/>
</dbReference>
<dbReference type="PANTHER" id="PTHR11937">
    <property type="entry name" value="ACTIN"/>
    <property type="match status" value="1"/>
</dbReference>
<dbReference type="OMA" id="MTEAPWN"/>
<evidence type="ECO:0000256" key="10">
    <source>
        <dbReference type="ARBA" id="ARBA00038661"/>
    </source>
</evidence>
<dbReference type="EMBL" id="SWFT01000105">
    <property type="protein sequence ID" value="KAA8900938.1"/>
    <property type="molecule type" value="Genomic_DNA"/>
</dbReference>
<keyword evidence="4" id="KW-0805">Transcription regulation</keyword>
<keyword evidence="7" id="KW-0234">DNA repair</keyword>
<protein>
    <recommendedName>
        <fullName evidence="11">Actin-related protein 4</fullName>
    </recommendedName>
    <alternativeName>
        <fullName evidence="12 14">Actin-like protein ARP4</fullName>
    </alternativeName>
</protein>